<evidence type="ECO:0000256" key="1">
    <source>
        <dbReference type="SAM" id="MobiDB-lite"/>
    </source>
</evidence>
<gene>
    <name evidence="2" type="ORF">A4U43_UnF2010</name>
</gene>
<keyword evidence="3" id="KW-1185">Reference proteome</keyword>
<organism evidence="2 3">
    <name type="scientific">Asparagus officinalis</name>
    <name type="common">Garden asparagus</name>
    <dbReference type="NCBI Taxonomy" id="4686"/>
    <lineage>
        <taxon>Eukaryota</taxon>
        <taxon>Viridiplantae</taxon>
        <taxon>Streptophyta</taxon>
        <taxon>Embryophyta</taxon>
        <taxon>Tracheophyta</taxon>
        <taxon>Spermatophyta</taxon>
        <taxon>Magnoliopsida</taxon>
        <taxon>Liliopsida</taxon>
        <taxon>Asparagales</taxon>
        <taxon>Asparagaceae</taxon>
        <taxon>Asparagoideae</taxon>
        <taxon>Asparagus</taxon>
    </lineage>
</organism>
<feature type="compositionally biased region" description="Polar residues" evidence="1">
    <location>
        <begin position="1"/>
        <end position="12"/>
    </location>
</feature>
<dbReference type="PANTHER" id="PTHR33873">
    <property type="entry name" value="TRANSCRIPTION FACTOR VOZ1"/>
    <property type="match status" value="1"/>
</dbReference>
<name>A0A1R3L7E7_ASPOF</name>
<reference evidence="3" key="1">
    <citation type="journal article" date="2017" name="Nat. Commun.">
        <title>The asparagus genome sheds light on the origin and evolution of a young Y chromosome.</title>
        <authorList>
            <person name="Harkess A."/>
            <person name="Zhou J."/>
            <person name="Xu C."/>
            <person name="Bowers J.E."/>
            <person name="Van der Hulst R."/>
            <person name="Ayyampalayam S."/>
            <person name="Mercati F."/>
            <person name="Riccardi P."/>
            <person name="McKain M.R."/>
            <person name="Kakrana A."/>
            <person name="Tang H."/>
            <person name="Ray J."/>
            <person name="Groenendijk J."/>
            <person name="Arikit S."/>
            <person name="Mathioni S.M."/>
            <person name="Nakano M."/>
            <person name="Shan H."/>
            <person name="Telgmann-Rauber A."/>
            <person name="Kanno A."/>
            <person name="Yue Z."/>
            <person name="Chen H."/>
            <person name="Li W."/>
            <person name="Chen Y."/>
            <person name="Xu X."/>
            <person name="Zhang Y."/>
            <person name="Luo S."/>
            <person name="Chen H."/>
            <person name="Gao J."/>
            <person name="Mao Z."/>
            <person name="Pires J.C."/>
            <person name="Luo M."/>
            <person name="Kudrna D."/>
            <person name="Wing R.A."/>
            <person name="Meyers B.C."/>
            <person name="Yi K."/>
            <person name="Kong H."/>
            <person name="Lavrijsen P."/>
            <person name="Sunseri F."/>
            <person name="Falavigna A."/>
            <person name="Ye Y."/>
            <person name="Leebens-Mack J.H."/>
            <person name="Chen G."/>
        </authorList>
    </citation>
    <scope>NUCLEOTIDE SEQUENCE [LARGE SCALE GENOMIC DNA]</scope>
    <source>
        <strain evidence="3">cv. DH0086</strain>
    </source>
</reference>
<dbReference type="GO" id="GO:0043565">
    <property type="term" value="F:sequence-specific DNA binding"/>
    <property type="evidence" value="ECO:0007669"/>
    <property type="project" value="TreeGrafter"/>
</dbReference>
<dbReference type="GO" id="GO:0005634">
    <property type="term" value="C:nucleus"/>
    <property type="evidence" value="ECO:0007669"/>
    <property type="project" value="TreeGrafter"/>
</dbReference>
<dbReference type="EMBL" id="KV863403">
    <property type="protein sequence ID" value="ONK55528.1"/>
    <property type="molecule type" value="Genomic_DNA"/>
</dbReference>
<dbReference type="PANTHER" id="PTHR33873:SF15">
    <property type="entry name" value="TRANSCRIPTION FACTOR VOZ2"/>
    <property type="match status" value="1"/>
</dbReference>
<accession>A0A1R3L7E7</accession>
<dbReference type="InterPro" id="IPR039277">
    <property type="entry name" value="VOZ1/VOZ2"/>
</dbReference>
<dbReference type="OMA" id="HEMAHTH"/>
<sequence>MGKGSNHQQQFKSKAKNRVADLQGMFSDLQSARRESRGGDAASSRSRFISAREWKAMLLRGLRQPLPSSLVAFGEQGNSKGGSDLSSEIWRLLHIGEEEDDATSKLEELVAINPKTEPVELHDENVLGSMQGGGVGVYQQDYFVYQELPKHGFFCADQFKNTLPSGANHTATNCQKTNHLNYEQFSLHHEMAHTHYIAFDGNGQNGGNITHYQDLSHITDLLPAISPPASAYLRPKCALWDCPRPAQVSEWCQDYCSSFHATMAVSEGPPGMTPVLRPGGIDLKDGPLFAALAAKTQGRVSVFPECEGACNYK</sequence>
<dbReference type="GO" id="GO:0045893">
    <property type="term" value="P:positive regulation of DNA-templated transcription"/>
    <property type="evidence" value="ECO:0007669"/>
    <property type="project" value="TreeGrafter"/>
</dbReference>
<evidence type="ECO:0000313" key="3">
    <source>
        <dbReference type="Proteomes" id="UP000243459"/>
    </source>
</evidence>
<dbReference type="Proteomes" id="UP000243459">
    <property type="component" value="Unassembled WGS sequence"/>
</dbReference>
<dbReference type="Gramene" id="ONK55528">
    <property type="protein sequence ID" value="ONK55528"/>
    <property type="gene ID" value="A4U43_UnF2010"/>
</dbReference>
<proteinExistence type="predicted"/>
<dbReference type="AlphaFoldDB" id="A0A1R3L7E7"/>
<protein>
    <submittedName>
        <fullName evidence="2">Uncharacterized protein</fullName>
    </submittedName>
</protein>
<dbReference type="GO" id="GO:0048578">
    <property type="term" value="P:positive regulation of long-day photoperiodism, flowering"/>
    <property type="evidence" value="ECO:0007669"/>
    <property type="project" value="InterPro"/>
</dbReference>
<evidence type="ECO:0000313" key="2">
    <source>
        <dbReference type="EMBL" id="ONK55528.1"/>
    </source>
</evidence>
<feature type="region of interest" description="Disordered" evidence="1">
    <location>
        <begin position="1"/>
        <end position="44"/>
    </location>
</feature>